<comment type="caution">
    <text evidence="1">The sequence shown here is derived from an EMBL/GenBank/DDBJ whole genome shotgun (WGS) entry which is preliminary data.</text>
</comment>
<evidence type="ECO:0008006" key="3">
    <source>
        <dbReference type="Google" id="ProtNLM"/>
    </source>
</evidence>
<dbReference type="RefSeq" id="WP_260904185.1">
    <property type="nucleotide sequence ID" value="NZ_JAOCZP010000004.1"/>
</dbReference>
<organism evidence="1 2">
    <name type="scientific">Chelativorans salis</name>
    <dbReference type="NCBI Taxonomy" id="2978478"/>
    <lineage>
        <taxon>Bacteria</taxon>
        <taxon>Pseudomonadati</taxon>
        <taxon>Pseudomonadota</taxon>
        <taxon>Alphaproteobacteria</taxon>
        <taxon>Hyphomicrobiales</taxon>
        <taxon>Phyllobacteriaceae</taxon>
        <taxon>Chelativorans</taxon>
    </lineage>
</organism>
<proteinExistence type="predicted"/>
<dbReference type="EMBL" id="JAOCZP010000004">
    <property type="protein sequence ID" value="MCT7376350.1"/>
    <property type="molecule type" value="Genomic_DNA"/>
</dbReference>
<dbReference type="Proteomes" id="UP001320831">
    <property type="component" value="Unassembled WGS sequence"/>
</dbReference>
<name>A0ABT2LP63_9HYPH</name>
<keyword evidence="2" id="KW-1185">Reference proteome</keyword>
<accession>A0ABT2LP63</accession>
<gene>
    <name evidence="1" type="ORF">N5A92_15030</name>
</gene>
<evidence type="ECO:0000313" key="1">
    <source>
        <dbReference type="EMBL" id="MCT7376350.1"/>
    </source>
</evidence>
<protein>
    <recommendedName>
        <fullName evidence="3">AAA family ATPase</fullName>
    </recommendedName>
</protein>
<sequence length="424" mass="48963">MPSDHLLNAITSSFIASTERDGFNGVIASTLSRIEEEPERLRNVLAGLITDGSITAVFARTSVNMHIKRFPDLPIPRQLELLRSEDLADFSLYPTEAEVRRRVDLSAWHDRPFSKALLLAEPQLAFRAFDMGALERYVSDPRYKVHFADYMGRMSITDDFFTSEQHPERDKVSLQTFGLGFDAQRTPYTIVFLRYLAGLSAEHQQYWNSYLASNDVRMSEPYYRSSIEGEFWKNRSVRYAITEEMRLIRTLSEAIWGQSLFRASTEGDIPIGLTSFLRPTAENFNRFVMALDKLLSESIDASFFIGKCPLETEETRSDGKTVVARKGTLALLEEWLLQEIVWDDPNAFREMVIKPLRQVRRLRQTPAHTFTTDDFSTEYYDKRNRLLWAVFNSLSNIRATFAKHPLAGHIEIPNWLNNDRIDVF</sequence>
<evidence type="ECO:0000313" key="2">
    <source>
        <dbReference type="Proteomes" id="UP001320831"/>
    </source>
</evidence>
<reference evidence="1 2" key="1">
    <citation type="submission" date="2022-09" db="EMBL/GenBank/DDBJ databases">
        <title>Chelativorans salina sp. nov., a novel slightly halophilic bacterium isolated from a saline lake sediment enrichment.</title>
        <authorList>
            <person name="Gao L."/>
            <person name="Fang B.-Z."/>
            <person name="Li W.-J."/>
        </authorList>
    </citation>
    <scope>NUCLEOTIDE SEQUENCE [LARGE SCALE GENOMIC DNA]</scope>
    <source>
        <strain evidence="1 2">EGI FJ00035</strain>
    </source>
</reference>